<reference evidence="7" key="3">
    <citation type="submission" date="2022-12" db="EMBL/GenBank/DDBJ databases">
        <title>2953647.</title>
        <authorList>
            <person name="Hergert J."/>
            <person name="Casey R."/>
            <person name="Wagner J."/>
            <person name="Young E.L."/>
            <person name="Oakeson K.F."/>
        </authorList>
    </citation>
    <scope>NUCLEOTIDE SEQUENCE</scope>
    <source>
        <strain evidence="7">2953647</strain>
    </source>
</reference>
<dbReference type="PANTHER" id="PTHR48090">
    <property type="entry name" value="UNDECAPRENYL-PHOSPHATE 4-DEOXY-4-FORMAMIDO-L-ARABINOSE TRANSFERASE-RELATED"/>
    <property type="match status" value="1"/>
</dbReference>
<name>A0AAD2XYA0_CITFR</name>
<reference evidence="6" key="2">
    <citation type="submission" date="2021-07" db="EMBL/GenBank/DDBJ databases">
        <authorList>
            <consortium name="Clinical and Environmental Microbiology Branch: Whole genome sequencing antimicrobial resistance pathogens in the healthcare setting"/>
        </authorList>
    </citation>
    <scope>NUCLEOTIDE SEQUENCE</scope>
    <source>
        <strain evidence="6">2021DK-00049</strain>
    </source>
</reference>
<accession>A0AAD2XYA0</accession>
<dbReference type="GO" id="GO:0099621">
    <property type="term" value="F:undecaprenyl-phosphate 4-deoxy-4-formamido-L-arabinose transferase activity"/>
    <property type="evidence" value="ECO:0007669"/>
    <property type="project" value="TreeGrafter"/>
</dbReference>
<evidence type="ECO:0000256" key="2">
    <source>
        <dbReference type="ARBA" id="ARBA00022989"/>
    </source>
</evidence>
<dbReference type="EMBL" id="CP032184">
    <property type="protein sequence ID" value="AXZ48846.1"/>
    <property type="molecule type" value="Genomic_DNA"/>
</dbReference>
<keyword evidence="9" id="KW-1185">Reference proteome</keyword>
<evidence type="ECO:0000256" key="4">
    <source>
        <dbReference type="SAM" id="Phobius"/>
    </source>
</evidence>
<dbReference type="RefSeq" id="WP_054528546.1">
    <property type="nucleotide sequence ID" value="NZ_CAJNLX020000001.1"/>
</dbReference>
<dbReference type="Proteomes" id="UP000263627">
    <property type="component" value="Chromosome"/>
</dbReference>
<reference evidence="5 8" key="1">
    <citation type="submission" date="2018-09" db="EMBL/GenBank/DDBJ databases">
        <title>Whole genome sequencing of Citrobacter freundii AR_0116.</title>
        <authorList>
            <person name="Conlan S."/>
            <person name="Thomas P.J."/>
            <person name="Mullikin J."/>
            <person name="Frank K.M."/>
            <person name="Segre J.A."/>
        </authorList>
    </citation>
    <scope>NUCLEOTIDE SEQUENCE [LARGE SCALE GENOMIC DNA]</scope>
    <source>
        <strain evidence="5 8">AR_0116</strain>
    </source>
</reference>
<dbReference type="PANTHER" id="PTHR48090:SF3">
    <property type="entry name" value="UNDECAPRENYL-PHOSPHATE 4-DEOXY-4-FORMAMIDO-L-ARABINOSE TRANSFERASE"/>
    <property type="match status" value="1"/>
</dbReference>
<evidence type="ECO:0000313" key="5">
    <source>
        <dbReference type="EMBL" id="AXZ48846.1"/>
    </source>
</evidence>
<organism evidence="6">
    <name type="scientific">Citrobacter freundii</name>
    <dbReference type="NCBI Taxonomy" id="546"/>
    <lineage>
        <taxon>Bacteria</taxon>
        <taxon>Pseudomonadati</taxon>
        <taxon>Pseudomonadota</taxon>
        <taxon>Gammaproteobacteria</taxon>
        <taxon>Enterobacterales</taxon>
        <taxon>Enterobacteriaceae</taxon>
        <taxon>Citrobacter</taxon>
        <taxon>Citrobacter freundii complex</taxon>
    </lineage>
</organism>
<keyword evidence="3 4" id="KW-0472">Membrane</keyword>
<evidence type="ECO:0000313" key="6">
    <source>
        <dbReference type="EMBL" id="EHT9941090.1"/>
    </source>
</evidence>
<dbReference type="GeneID" id="87000632"/>
<feature type="transmembrane region" description="Helical" evidence="4">
    <location>
        <begin position="265"/>
        <end position="286"/>
    </location>
</feature>
<evidence type="ECO:0000256" key="3">
    <source>
        <dbReference type="ARBA" id="ARBA00023136"/>
    </source>
</evidence>
<evidence type="ECO:0000313" key="7">
    <source>
        <dbReference type="EMBL" id="WAZ58926.1"/>
    </source>
</evidence>
<keyword evidence="1 4" id="KW-0812">Transmembrane</keyword>
<dbReference type="AlphaFoldDB" id="A0AAD2XYA0"/>
<keyword evidence="6" id="KW-0808">Transferase</keyword>
<proteinExistence type="predicted"/>
<protein>
    <submittedName>
        <fullName evidence="6">Glycosyl transferase family 2</fullName>
    </submittedName>
</protein>
<feature type="transmembrane region" description="Helical" evidence="4">
    <location>
        <begin position="226"/>
        <end position="253"/>
    </location>
</feature>
<dbReference type="EMBL" id="ABBJDF010000027">
    <property type="protein sequence ID" value="EHT9941090.1"/>
    <property type="molecule type" value="Genomic_DNA"/>
</dbReference>
<evidence type="ECO:0000313" key="8">
    <source>
        <dbReference type="Proteomes" id="UP000263627"/>
    </source>
</evidence>
<dbReference type="EMBL" id="CP114564">
    <property type="protein sequence ID" value="WAZ58926.1"/>
    <property type="molecule type" value="Genomic_DNA"/>
</dbReference>
<dbReference type="Proteomes" id="UP001164536">
    <property type="component" value="Chromosome"/>
</dbReference>
<evidence type="ECO:0000313" key="9">
    <source>
        <dbReference type="Proteomes" id="UP001164536"/>
    </source>
</evidence>
<keyword evidence="2 4" id="KW-1133">Transmembrane helix</keyword>
<evidence type="ECO:0000256" key="1">
    <source>
        <dbReference type="ARBA" id="ARBA00022692"/>
    </source>
</evidence>
<dbReference type="GO" id="GO:0005886">
    <property type="term" value="C:plasma membrane"/>
    <property type="evidence" value="ECO:0007669"/>
    <property type="project" value="TreeGrafter"/>
</dbReference>
<sequence>MKSESFVSVVLNTHVLEVGITAKLLQIQHILEDNFTDYEILIVSKGPYSNLPKNSVLDNILDSVSSIRYLQLSGLTHDDVAWAAGLENAIGDFVVMYDHCNDPVEVILQSIDECKRGYDVVVGVSNQPLPCGYRLIRNTASSILKAIDYHLPSNSTTLRCLSRRAVNAVTATGRFHHQFYLRIQKTGYPSSNLTYKPINEGAVKRSIMDGFRNLVRLMVFNSSKPLRWMSVVGTVGSLSAFLFAIYSVLINFINGHVVEGWTTTILFMSVLFMLQFIMLAFFGEYLGRLLGERSEQAAYSIVFEKNSSVMLNQDRVNVLNDATANENNLVQTGRDR</sequence>
<gene>
    <name evidence="5" type="ORF">AM363_18845</name>
    <name evidence="6" type="ORF">KY227_004220</name>
    <name evidence="7" type="ORF">O4000_08510</name>
</gene>
<dbReference type="InterPro" id="IPR050256">
    <property type="entry name" value="Glycosyltransferase_2"/>
</dbReference>